<comment type="caution">
    <text evidence="1">The sequence shown here is derived from an EMBL/GenBank/DDBJ whole genome shotgun (WGS) entry which is preliminary data.</text>
</comment>
<proteinExistence type="predicted"/>
<dbReference type="EMBL" id="JBJURJ010000007">
    <property type="protein sequence ID" value="MFM9329037.1"/>
    <property type="molecule type" value="Genomic_DNA"/>
</dbReference>
<keyword evidence="2" id="KW-1185">Reference proteome</keyword>
<sequence>MKRNFLKWSLAITVALAGTIPASISFAAGVSFHDLYGHWSKAAVELAVSKGYVDGYEDGTFRPDGTLTRAEFTKLVVTALKVPVDAAGTVSGGAWYQPYVSAATTQGFYKTADFTGWDQPMTRLEMSRMASRAAGLQAENENQWMYQATKAGLIQGVDDTGSLGVEGTTTRAQSVTIIERILQVKAGQSLQADKHAVNRAELLWHQTNIFTVMPEFFSKVSSTDYWSTDKLTLATPDGLWKGTVEQLVAINVNDLQDPGWALLPPRDELRWTGRNVKDSFPVKDYSSYILVLVSHVDYNKDTSAYASRNEVNFSTAGTKQGDSMQMLKGKLIEPIRVFHQKLNDLNAIIIPKQLPTNNYFGIKISAPKIGIGGTERVLIDSWAPSIINP</sequence>
<evidence type="ECO:0000313" key="1">
    <source>
        <dbReference type="EMBL" id="MFM9329037.1"/>
    </source>
</evidence>
<reference evidence="1" key="1">
    <citation type="submission" date="2024-12" db="EMBL/GenBank/DDBJ databases">
        <authorList>
            <person name="Wu N."/>
        </authorList>
    </citation>
    <scope>NUCLEOTIDE SEQUENCE</scope>
    <source>
        <strain evidence="1">P15</strain>
    </source>
</reference>
<name>A0ACC7P401_9BACL</name>
<gene>
    <name evidence="1" type="ORF">ACI1P1_12140</name>
</gene>
<protein>
    <submittedName>
        <fullName evidence="1">S-layer homology domain-containing protein</fullName>
    </submittedName>
</protein>
<dbReference type="Proteomes" id="UP001631969">
    <property type="component" value="Unassembled WGS sequence"/>
</dbReference>
<accession>A0ACC7P401</accession>
<organism evidence="1 2">
    <name type="scientific">Paenibacillus mesotrionivorans</name>
    <dbReference type="NCBI Taxonomy" id="3160968"/>
    <lineage>
        <taxon>Bacteria</taxon>
        <taxon>Bacillati</taxon>
        <taxon>Bacillota</taxon>
        <taxon>Bacilli</taxon>
        <taxon>Bacillales</taxon>
        <taxon>Paenibacillaceae</taxon>
        <taxon>Paenibacillus</taxon>
    </lineage>
</organism>
<evidence type="ECO:0000313" key="2">
    <source>
        <dbReference type="Proteomes" id="UP001631969"/>
    </source>
</evidence>